<dbReference type="InterPro" id="IPR047229">
    <property type="entry name" value="NFIL3-like"/>
</dbReference>
<dbReference type="GO" id="GO:0003677">
    <property type="term" value="F:DNA binding"/>
    <property type="evidence" value="ECO:0007669"/>
    <property type="project" value="UniProtKB-KW"/>
</dbReference>
<evidence type="ECO:0000256" key="4">
    <source>
        <dbReference type="ARBA" id="ARBA00023163"/>
    </source>
</evidence>
<evidence type="ECO:0000256" key="5">
    <source>
        <dbReference type="ARBA" id="ARBA00023242"/>
    </source>
</evidence>
<dbReference type="InterPro" id="IPR004827">
    <property type="entry name" value="bZIP"/>
</dbReference>
<reference evidence="8" key="1">
    <citation type="submission" date="2018-11" db="EMBL/GenBank/DDBJ databases">
        <authorList>
            <person name="Alioto T."/>
            <person name="Alioto T."/>
        </authorList>
    </citation>
    <scope>NUCLEOTIDE SEQUENCE</scope>
</reference>
<organism evidence="8 9">
    <name type="scientific">Mytilus galloprovincialis</name>
    <name type="common">Mediterranean mussel</name>
    <dbReference type="NCBI Taxonomy" id="29158"/>
    <lineage>
        <taxon>Eukaryota</taxon>
        <taxon>Metazoa</taxon>
        <taxon>Spiralia</taxon>
        <taxon>Lophotrochozoa</taxon>
        <taxon>Mollusca</taxon>
        <taxon>Bivalvia</taxon>
        <taxon>Autobranchia</taxon>
        <taxon>Pteriomorphia</taxon>
        <taxon>Mytilida</taxon>
        <taxon>Mytiloidea</taxon>
        <taxon>Mytilidae</taxon>
        <taxon>Mytilinae</taxon>
        <taxon>Mytilus</taxon>
    </lineage>
</organism>
<dbReference type="EMBL" id="UYJE01009120">
    <property type="protein sequence ID" value="VDI70229.1"/>
    <property type="molecule type" value="Genomic_DNA"/>
</dbReference>
<protein>
    <recommendedName>
        <fullName evidence="7">BZIP domain-containing protein</fullName>
    </recommendedName>
</protein>
<dbReference type="SMART" id="SM00338">
    <property type="entry name" value="BRLZ"/>
    <property type="match status" value="1"/>
</dbReference>
<keyword evidence="4" id="KW-0804">Transcription</keyword>
<sequence>MDLVVQPYERCYGMFHQSANSSMKTSEVYSQHRANREFVPAEKKDDKYWFKRVRNNASARKSRMKRKAMDNVIEKKLLALQNENIQLRNELASINIMYCGSIAKQSIRHQTHQEAVNTDGDNNDDVSDNEIKYEQKNIDHEEENSNFSGKSEMDDGRNDTVSSDDNISPSFPTFHGIFPPTYAANELSESFHSSSRNLSLPLSYQAMMTFHSAFSPQIMMQKMNNATDKTQPEYSEKNVYEHVHSVPLKIRMKEKLHSAFQNQNLK</sequence>
<dbReference type="InterPro" id="IPR046347">
    <property type="entry name" value="bZIP_sf"/>
</dbReference>
<evidence type="ECO:0000313" key="8">
    <source>
        <dbReference type="EMBL" id="VDI70229.1"/>
    </source>
</evidence>
<evidence type="ECO:0000256" key="3">
    <source>
        <dbReference type="ARBA" id="ARBA00023125"/>
    </source>
</evidence>
<comment type="caution">
    <text evidence="8">The sequence shown here is derived from an EMBL/GenBank/DDBJ whole genome shotgun (WGS) entry which is preliminary data.</text>
</comment>
<evidence type="ECO:0000256" key="1">
    <source>
        <dbReference type="ARBA" id="ARBA00006079"/>
    </source>
</evidence>
<dbReference type="Gene3D" id="1.20.5.170">
    <property type="match status" value="1"/>
</dbReference>
<keyword evidence="9" id="KW-1185">Reference proteome</keyword>
<dbReference type="Proteomes" id="UP000596742">
    <property type="component" value="Unassembled WGS sequence"/>
</dbReference>
<evidence type="ECO:0000313" key="9">
    <source>
        <dbReference type="Proteomes" id="UP000596742"/>
    </source>
</evidence>
<feature type="domain" description="BZIP" evidence="7">
    <location>
        <begin position="45"/>
        <end position="95"/>
    </location>
</feature>
<dbReference type="PROSITE" id="PS00036">
    <property type="entry name" value="BZIP_BASIC"/>
    <property type="match status" value="1"/>
</dbReference>
<dbReference type="Pfam" id="PF07716">
    <property type="entry name" value="bZIP_2"/>
    <property type="match status" value="1"/>
</dbReference>
<dbReference type="PROSITE" id="PS50217">
    <property type="entry name" value="BZIP"/>
    <property type="match status" value="1"/>
</dbReference>
<dbReference type="GO" id="GO:0005634">
    <property type="term" value="C:nucleus"/>
    <property type="evidence" value="ECO:0007669"/>
    <property type="project" value="TreeGrafter"/>
</dbReference>
<dbReference type="FunFam" id="1.20.5.170:FF:000025">
    <property type="entry name" value="nuclear factor interleukin-3-regulated protein-like"/>
    <property type="match status" value="1"/>
</dbReference>
<evidence type="ECO:0000256" key="6">
    <source>
        <dbReference type="SAM" id="MobiDB-lite"/>
    </source>
</evidence>
<dbReference type="SUPFAM" id="SSF57959">
    <property type="entry name" value="Leucine zipper domain"/>
    <property type="match status" value="1"/>
</dbReference>
<evidence type="ECO:0000256" key="2">
    <source>
        <dbReference type="ARBA" id="ARBA00023015"/>
    </source>
</evidence>
<comment type="similarity">
    <text evidence="1">Belongs to the bZIP family. NFIL3 subfamily.</text>
</comment>
<name>A0A8B6GXH4_MYTGA</name>
<dbReference type="GO" id="GO:0003700">
    <property type="term" value="F:DNA-binding transcription factor activity"/>
    <property type="evidence" value="ECO:0007669"/>
    <property type="project" value="InterPro"/>
</dbReference>
<dbReference type="PANTHER" id="PTHR15284">
    <property type="entry name" value="NUCLEAR FACTOR INTERLEUKIN-3-REGULATED PROTEIN"/>
    <property type="match status" value="1"/>
</dbReference>
<evidence type="ECO:0000259" key="7">
    <source>
        <dbReference type="PROSITE" id="PS50217"/>
    </source>
</evidence>
<dbReference type="AlphaFoldDB" id="A0A8B6GXH4"/>
<accession>A0A8B6GXH4</accession>
<keyword evidence="3" id="KW-0238">DNA-binding</keyword>
<dbReference type="OrthoDB" id="6151507at2759"/>
<feature type="region of interest" description="Disordered" evidence="6">
    <location>
        <begin position="134"/>
        <end position="163"/>
    </location>
</feature>
<keyword evidence="5" id="KW-0539">Nucleus</keyword>
<dbReference type="PANTHER" id="PTHR15284:SF0">
    <property type="entry name" value="GH23983P"/>
    <property type="match status" value="1"/>
</dbReference>
<proteinExistence type="inferred from homology"/>
<dbReference type="GO" id="GO:0007623">
    <property type="term" value="P:circadian rhythm"/>
    <property type="evidence" value="ECO:0007669"/>
    <property type="project" value="TreeGrafter"/>
</dbReference>
<keyword evidence="2" id="KW-0805">Transcription regulation</keyword>
<gene>
    <name evidence="8" type="ORF">MGAL_10B092734</name>
</gene>